<dbReference type="OrthoDB" id="3730291at2"/>
<name>A0A1G5F4R7_9FIRM</name>
<dbReference type="PANTHER" id="PTHR33514:SF13">
    <property type="entry name" value="PROTEIN ABCI12, CHLOROPLASTIC"/>
    <property type="match status" value="1"/>
</dbReference>
<feature type="transmembrane region" description="Helical" evidence="5">
    <location>
        <begin position="82"/>
        <end position="107"/>
    </location>
</feature>
<proteinExistence type="predicted"/>
<feature type="transmembrane region" description="Helical" evidence="5">
    <location>
        <begin position="217"/>
        <end position="237"/>
    </location>
</feature>
<feature type="transmembrane region" description="Helical" evidence="5">
    <location>
        <begin position="55"/>
        <end position="75"/>
    </location>
</feature>
<reference evidence="7" key="1">
    <citation type="submission" date="2016-10" db="EMBL/GenBank/DDBJ databases">
        <authorList>
            <person name="Varghese N."/>
            <person name="Submissions S."/>
        </authorList>
    </citation>
    <scope>NUCLEOTIDE SEQUENCE [LARGE SCALE GENOMIC DNA]</scope>
    <source>
        <strain evidence="7">XBD2006</strain>
    </source>
</reference>
<evidence type="ECO:0000313" key="6">
    <source>
        <dbReference type="EMBL" id="SCY34245.1"/>
    </source>
</evidence>
<feature type="transmembrane region" description="Helical" evidence="5">
    <location>
        <begin position="127"/>
        <end position="144"/>
    </location>
</feature>
<dbReference type="EMBL" id="FMUR01000013">
    <property type="protein sequence ID" value="SCY34245.1"/>
    <property type="molecule type" value="Genomic_DNA"/>
</dbReference>
<dbReference type="GO" id="GO:0005886">
    <property type="term" value="C:plasma membrane"/>
    <property type="evidence" value="ECO:0007669"/>
    <property type="project" value="TreeGrafter"/>
</dbReference>
<dbReference type="AlphaFoldDB" id="A0A1G5F4R7"/>
<dbReference type="InterPro" id="IPR003339">
    <property type="entry name" value="ABC/ECF_trnsptr_transmembrane"/>
</dbReference>
<comment type="subcellular location">
    <subcellularLocation>
        <location evidence="1">Membrane</location>
        <topology evidence="1">Multi-pass membrane protein</topology>
    </subcellularLocation>
</comment>
<gene>
    <name evidence="6" type="ORF">SAMN02910451_02253</name>
</gene>
<keyword evidence="3 5" id="KW-1133">Transmembrane helix</keyword>
<evidence type="ECO:0000256" key="1">
    <source>
        <dbReference type="ARBA" id="ARBA00004141"/>
    </source>
</evidence>
<organism evidence="6 7">
    <name type="scientific">Butyrivibrio hungatei</name>
    <dbReference type="NCBI Taxonomy" id="185008"/>
    <lineage>
        <taxon>Bacteria</taxon>
        <taxon>Bacillati</taxon>
        <taxon>Bacillota</taxon>
        <taxon>Clostridia</taxon>
        <taxon>Lachnospirales</taxon>
        <taxon>Lachnospiraceae</taxon>
        <taxon>Butyrivibrio</taxon>
    </lineage>
</organism>
<dbReference type="Pfam" id="PF02361">
    <property type="entry name" value="CbiQ"/>
    <property type="match status" value="1"/>
</dbReference>
<accession>A0A1G5F4R7</accession>
<keyword evidence="2 5" id="KW-0812">Transmembrane</keyword>
<keyword evidence="7" id="KW-1185">Reference proteome</keyword>
<evidence type="ECO:0000256" key="4">
    <source>
        <dbReference type="ARBA" id="ARBA00023136"/>
    </source>
</evidence>
<evidence type="ECO:0000256" key="3">
    <source>
        <dbReference type="ARBA" id="ARBA00022989"/>
    </source>
</evidence>
<keyword evidence="4 5" id="KW-0472">Membrane</keyword>
<evidence type="ECO:0000313" key="7">
    <source>
        <dbReference type="Proteomes" id="UP000183047"/>
    </source>
</evidence>
<sequence>MFTGNNTSIIKADPRTKLLILVISMIIPLKCVTVFPSLVFAALLCVMLFLEGEKYLSVICFCISIIIMCLYAGAVKGGFGSVLNMICMSVMVLIRFFCPITMALLLFTKTTDMSHLISSFQKMHLPMVFVIPFVVLIRFIPTIFDEWDGIKKAMLFRGIEFKLKSFITKPAQIIEYTMVPLLFCSVELMDELASSAMARGLDSNRKRSSYVEARLRVTDYAIILIFAGFLAYMFFIYQQ</sequence>
<evidence type="ECO:0000256" key="5">
    <source>
        <dbReference type="SAM" id="Phobius"/>
    </source>
</evidence>
<dbReference type="Proteomes" id="UP000183047">
    <property type="component" value="Unassembled WGS sequence"/>
</dbReference>
<protein>
    <submittedName>
        <fullName evidence="6">Energy-coupling factor transport system permease protein</fullName>
    </submittedName>
</protein>
<evidence type="ECO:0000256" key="2">
    <source>
        <dbReference type="ARBA" id="ARBA00022692"/>
    </source>
</evidence>
<dbReference type="RefSeq" id="WP_026514101.1">
    <property type="nucleotide sequence ID" value="NZ_FMUR01000013.1"/>
</dbReference>
<dbReference type="CDD" id="cd16914">
    <property type="entry name" value="EcfT"/>
    <property type="match status" value="1"/>
</dbReference>
<dbReference type="PANTHER" id="PTHR33514">
    <property type="entry name" value="PROTEIN ABCI12, CHLOROPLASTIC"/>
    <property type="match status" value="1"/>
</dbReference>
<feature type="transmembrane region" description="Helical" evidence="5">
    <location>
        <begin position="18"/>
        <end position="49"/>
    </location>
</feature>